<evidence type="ECO:0000256" key="6">
    <source>
        <dbReference type="ARBA" id="ARBA00049660"/>
    </source>
</evidence>
<dbReference type="AlphaFoldDB" id="A0A485LV97"/>
<dbReference type="NCBIfam" id="TIGR00790">
    <property type="entry name" value="fnt"/>
    <property type="match status" value="1"/>
</dbReference>
<dbReference type="Gene3D" id="1.20.1080.10">
    <property type="entry name" value="Glycerol uptake facilitator protein"/>
    <property type="match status" value="1"/>
</dbReference>
<evidence type="ECO:0000256" key="5">
    <source>
        <dbReference type="ARBA" id="ARBA00023136"/>
    </source>
</evidence>
<accession>A0A485LV97</accession>
<feature type="transmembrane region" description="Helical" evidence="7">
    <location>
        <begin position="64"/>
        <end position="85"/>
    </location>
</feature>
<feature type="transmembrane region" description="Helical" evidence="7">
    <location>
        <begin position="29"/>
        <end position="52"/>
    </location>
</feature>
<dbReference type="PANTHER" id="PTHR30520">
    <property type="entry name" value="FORMATE TRANSPORTER-RELATED"/>
    <property type="match status" value="1"/>
</dbReference>
<evidence type="ECO:0000256" key="1">
    <source>
        <dbReference type="ARBA" id="ARBA00004141"/>
    </source>
</evidence>
<keyword evidence="2" id="KW-0813">Transport</keyword>
<reference evidence="8" key="1">
    <citation type="submission" date="2019-03" db="EMBL/GenBank/DDBJ databases">
        <authorList>
            <person name="Hao L."/>
        </authorList>
    </citation>
    <scope>NUCLEOTIDE SEQUENCE</scope>
</reference>
<evidence type="ECO:0000256" key="2">
    <source>
        <dbReference type="ARBA" id="ARBA00022448"/>
    </source>
</evidence>
<feature type="transmembrane region" description="Helical" evidence="7">
    <location>
        <begin position="247"/>
        <end position="269"/>
    </location>
</feature>
<evidence type="ECO:0000313" key="8">
    <source>
        <dbReference type="EMBL" id="VFU11917.1"/>
    </source>
</evidence>
<dbReference type="PROSITE" id="PS01006">
    <property type="entry name" value="FORMATE_NITRITE_TP_2"/>
    <property type="match status" value="1"/>
</dbReference>
<name>A0A485LV97_9ZZZZ</name>
<keyword evidence="3 7" id="KW-0812">Transmembrane</keyword>
<feature type="transmembrane region" description="Helical" evidence="7">
    <location>
        <begin position="159"/>
        <end position="178"/>
    </location>
</feature>
<dbReference type="InterPro" id="IPR023271">
    <property type="entry name" value="Aquaporin-like"/>
</dbReference>
<feature type="transmembrane region" description="Helical" evidence="7">
    <location>
        <begin position="106"/>
        <end position="128"/>
    </location>
</feature>
<gene>
    <name evidence="8" type="primary">focA</name>
    <name evidence="8" type="ORF">SCFA_120007</name>
</gene>
<comment type="subcellular location">
    <subcellularLocation>
        <location evidence="1">Membrane</location>
        <topology evidence="1">Multi-pass membrane protein</topology>
    </subcellularLocation>
</comment>
<dbReference type="InterPro" id="IPR000292">
    <property type="entry name" value="For/NO2_transpt"/>
</dbReference>
<feature type="transmembrane region" description="Helical" evidence="7">
    <location>
        <begin position="190"/>
        <end position="212"/>
    </location>
</feature>
<dbReference type="GO" id="GO:0015499">
    <property type="term" value="F:formate transmembrane transporter activity"/>
    <property type="evidence" value="ECO:0007669"/>
    <property type="project" value="TreeGrafter"/>
</dbReference>
<dbReference type="PROSITE" id="PS01005">
    <property type="entry name" value="FORMATE_NITRITE_TP_1"/>
    <property type="match status" value="1"/>
</dbReference>
<dbReference type="InterPro" id="IPR024002">
    <property type="entry name" value="For/NO2_transpt_CS"/>
</dbReference>
<evidence type="ECO:0000256" key="4">
    <source>
        <dbReference type="ARBA" id="ARBA00022989"/>
    </source>
</evidence>
<sequence>MGFNTPVQVAEAVANAGNNKANLPFLQMLILGLFAGAYIGFGAELCTMVLTGTQATLGLGLSKFFGGAVFSVGLMLVVICGAELFTGNNLMTIGLSRGQFGMKGIVYNWVIVYIANLLGSLLLVYIMYESNLWMTGGGAVGQTAIGIANGKVNLTFAEAFYRGIGCNWLVCLAVWMAFAAQDIVGKIFGIFFPIMAFVASGFEHCVANMYFIPMGIVLKGTDALSEFSAALPGIENLTWGGFFIDNLIPVTLGNIVGGAIFVGLAYFMCFANQLCKIDK</sequence>
<dbReference type="FunFam" id="1.20.1080.10:FF:000011">
    <property type="entry name" value="Formate family transporter"/>
    <property type="match status" value="1"/>
</dbReference>
<dbReference type="Pfam" id="PF01226">
    <property type="entry name" value="Form_Nir_trans"/>
    <property type="match status" value="1"/>
</dbReference>
<keyword evidence="4 7" id="KW-1133">Transmembrane helix</keyword>
<comment type="similarity">
    <text evidence="6">Belongs to the FNT transporter (TC 1.A.16) family.</text>
</comment>
<dbReference type="GO" id="GO:0005886">
    <property type="term" value="C:plasma membrane"/>
    <property type="evidence" value="ECO:0007669"/>
    <property type="project" value="TreeGrafter"/>
</dbReference>
<evidence type="ECO:0000256" key="3">
    <source>
        <dbReference type="ARBA" id="ARBA00022692"/>
    </source>
</evidence>
<keyword evidence="5 7" id="KW-0472">Membrane</keyword>
<proteinExistence type="inferred from homology"/>
<dbReference type="EMBL" id="CAADRM010000024">
    <property type="protein sequence ID" value="VFU11917.1"/>
    <property type="molecule type" value="Genomic_DNA"/>
</dbReference>
<protein>
    <submittedName>
        <fullName evidence="8">Formate/nitrite transporter (Antiporter)</fullName>
    </submittedName>
</protein>
<dbReference type="PRINTS" id="PR00173">
    <property type="entry name" value="EDTRNSPORT"/>
</dbReference>
<evidence type="ECO:0000256" key="7">
    <source>
        <dbReference type="SAM" id="Phobius"/>
    </source>
</evidence>
<dbReference type="PANTHER" id="PTHR30520:SF6">
    <property type="entry name" value="FORMATE_NITRATE FAMILY TRANSPORTER (EUROFUNG)"/>
    <property type="match status" value="1"/>
</dbReference>
<organism evidence="8">
    <name type="scientific">anaerobic digester metagenome</name>
    <dbReference type="NCBI Taxonomy" id="1263854"/>
    <lineage>
        <taxon>unclassified sequences</taxon>
        <taxon>metagenomes</taxon>
        <taxon>ecological metagenomes</taxon>
    </lineage>
</organism>